<dbReference type="PROSITE" id="PS50109">
    <property type="entry name" value="HIS_KIN"/>
    <property type="match status" value="1"/>
</dbReference>
<keyword evidence="10 11" id="KW-0472">Membrane</keyword>
<evidence type="ECO:0000256" key="2">
    <source>
        <dbReference type="ARBA" id="ARBA00004651"/>
    </source>
</evidence>
<dbReference type="SMART" id="SM00387">
    <property type="entry name" value="HATPase_c"/>
    <property type="match status" value="1"/>
</dbReference>
<evidence type="ECO:0000259" key="12">
    <source>
        <dbReference type="PROSITE" id="PS50109"/>
    </source>
</evidence>
<dbReference type="SUPFAM" id="SSF55874">
    <property type="entry name" value="ATPase domain of HSP90 chaperone/DNA topoisomerase II/histidine kinase"/>
    <property type="match status" value="1"/>
</dbReference>
<dbReference type="Gene3D" id="3.30.565.10">
    <property type="entry name" value="Histidine kinase-like ATPase, C-terminal domain"/>
    <property type="match status" value="1"/>
</dbReference>
<dbReference type="InterPro" id="IPR005467">
    <property type="entry name" value="His_kinase_dom"/>
</dbReference>
<dbReference type="InterPro" id="IPR003594">
    <property type="entry name" value="HATPase_dom"/>
</dbReference>
<dbReference type="GO" id="GO:0000155">
    <property type="term" value="F:phosphorelay sensor kinase activity"/>
    <property type="evidence" value="ECO:0007669"/>
    <property type="project" value="TreeGrafter"/>
</dbReference>
<evidence type="ECO:0000256" key="1">
    <source>
        <dbReference type="ARBA" id="ARBA00000085"/>
    </source>
</evidence>
<evidence type="ECO:0000256" key="11">
    <source>
        <dbReference type="SAM" id="Phobius"/>
    </source>
</evidence>
<comment type="catalytic activity">
    <reaction evidence="1">
        <text>ATP + protein L-histidine = ADP + protein N-phospho-L-histidine.</text>
        <dbReference type="EC" id="2.7.13.3"/>
    </reaction>
</comment>
<feature type="domain" description="Histidine kinase" evidence="12">
    <location>
        <begin position="119"/>
        <end position="319"/>
    </location>
</feature>
<keyword evidence="14" id="KW-1185">Reference proteome</keyword>
<proteinExistence type="predicted"/>
<dbReference type="InterPro" id="IPR050351">
    <property type="entry name" value="BphY/WalK/GraS-like"/>
</dbReference>
<keyword evidence="7" id="KW-0418">Kinase</keyword>
<comment type="caution">
    <text evidence="13">The sequence shown here is derived from an EMBL/GenBank/DDBJ whole genome shotgun (WGS) entry which is preliminary data.</text>
</comment>
<dbReference type="EC" id="2.7.13.3" evidence="3"/>
<dbReference type="GO" id="GO:0005886">
    <property type="term" value="C:plasma membrane"/>
    <property type="evidence" value="ECO:0007669"/>
    <property type="project" value="UniProtKB-SubCell"/>
</dbReference>
<keyword evidence="4" id="KW-1003">Cell membrane</keyword>
<evidence type="ECO:0000256" key="9">
    <source>
        <dbReference type="ARBA" id="ARBA00023012"/>
    </source>
</evidence>
<evidence type="ECO:0000313" key="14">
    <source>
        <dbReference type="Proteomes" id="UP000245433"/>
    </source>
</evidence>
<keyword evidence="5" id="KW-0808">Transferase</keyword>
<dbReference type="GO" id="GO:0004721">
    <property type="term" value="F:phosphoprotein phosphatase activity"/>
    <property type="evidence" value="ECO:0007669"/>
    <property type="project" value="TreeGrafter"/>
</dbReference>
<dbReference type="Proteomes" id="UP000245433">
    <property type="component" value="Unassembled WGS sequence"/>
</dbReference>
<reference evidence="13 14" key="1">
    <citation type="submission" date="2018-04" db="EMBL/GenBank/DDBJ databases">
        <title>Genomic Encyclopedia of Type Strains, Phase IV (KMG-IV): sequencing the most valuable type-strain genomes for metagenomic binning, comparative biology and taxonomic classification.</title>
        <authorList>
            <person name="Goeker M."/>
        </authorList>
    </citation>
    <scope>NUCLEOTIDE SEQUENCE [LARGE SCALE GENOMIC DNA]</scope>
    <source>
        <strain evidence="13 14">DSM 28795</strain>
    </source>
</reference>
<dbReference type="OrthoDB" id="9780487at2"/>
<feature type="transmembrane region" description="Helical" evidence="11">
    <location>
        <begin position="44"/>
        <end position="64"/>
    </location>
</feature>
<name>A0A2U1D6G5_9LACO</name>
<keyword evidence="6 11" id="KW-0812">Transmembrane</keyword>
<keyword evidence="9" id="KW-0902">Two-component regulatory system</keyword>
<accession>A0A2U1D6G5</accession>
<evidence type="ECO:0000256" key="8">
    <source>
        <dbReference type="ARBA" id="ARBA00022989"/>
    </source>
</evidence>
<evidence type="ECO:0000256" key="3">
    <source>
        <dbReference type="ARBA" id="ARBA00012438"/>
    </source>
</evidence>
<evidence type="ECO:0000313" key="13">
    <source>
        <dbReference type="EMBL" id="PVY83132.1"/>
    </source>
</evidence>
<evidence type="ECO:0000256" key="6">
    <source>
        <dbReference type="ARBA" id="ARBA00022692"/>
    </source>
</evidence>
<gene>
    <name evidence="13" type="ORF">C7384_1088</name>
</gene>
<dbReference type="AlphaFoldDB" id="A0A2U1D6G5"/>
<dbReference type="RefSeq" id="WP_089939177.1">
    <property type="nucleotide sequence ID" value="NZ_CAKOEX010000008.1"/>
</dbReference>
<dbReference type="PANTHER" id="PTHR45453">
    <property type="entry name" value="PHOSPHATE REGULON SENSOR PROTEIN PHOR"/>
    <property type="match status" value="1"/>
</dbReference>
<protein>
    <recommendedName>
        <fullName evidence="3">histidine kinase</fullName>
        <ecNumber evidence="3">2.7.13.3</ecNumber>
    </recommendedName>
</protein>
<dbReference type="PANTHER" id="PTHR45453:SF2">
    <property type="entry name" value="HISTIDINE KINASE"/>
    <property type="match status" value="1"/>
</dbReference>
<evidence type="ECO:0000256" key="7">
    <source>
        <dbReference type="ARBA" id="ARBA00022777"/>
    </source>
</evidence>
<dbReference type="InterPro" id="IPR036890">
    <property type="entry name" value="HATPase_C_sf"/>
</dbReference>
<evidence type="ECO:0000256" key="5">
    <source>
        <dbReference type="ARBA" id="ARBA00022679"/>
    </source>
</evidence>
<dbReference type="EMBL" id="QEKT01000008">
    <property type="protein sequence ID" value="PVY83132.1"/>
    <property type="molecule type" value="Genomic_DNA"/>
</dbReference>
<dbReference type="Pfam" id="PF02518">
    <property type="entry name" value="HATPase_c"/>
    <property type="match status" value="1"/>
</dbReference>
<dbReference type="GO" id="GO:0016036">
    <property type="term" value="P:cellular response to phosphate starvation"/>
    <property type="evidence" value="ECO:0007669"/>
    <property type="project" value="TreeGrafter"/>
</dbReference>
<sequence length="322" mass="37092">MIHKIKYLAQLLSQQIIILIVYLVMLVIPTMILKLQGDNVDLVWQTFQFTWIPVLAVIICRVYGSHMIIKKVQKRVPIRSWNPVLQVQQQVILAESQRFNDLESQNYFKTRQLIDYLMTWSHEMKLPIAALTLMAEQEAMVDSDQVVKQVALMKNQLEMLLSYERLNDFSHDLDFSWLTIADIIDETIREYSTFFIEKQLRPVIQVSSTRILSDQKWLLFIVKQLVYNAIKYSDPQSEIKINWSDNQLAITNHGLPIAANDLPRIFEPGFTGDNGHQQQAATGMGLYLVKQICQPLNITISVSSNPQVTTVALTFPKSALKV</sequence>
<keyword evidence="8 11" id="KW-1133">Transmembrane helix</keyword>
<comment type="subcellular location">
    <subcellularLocation>
        <location evidence="2">Cell membrane</location>
        <topology evidence="2">Multi-pass membrane protein</topology>
    </subcellularLocation>
</comment>
<organism evidence="13 14">
    <name type="scientific">Convivina intestini</name>
    <dbReference type="NCBI Taxonomy" id="1505726"/>
    <lineage>
        <taxon>Bacteria</taxon>
        <taxon>Bacillati</taxon>
        <taxon>Bacillota</taxon>
        <taxon>Bacilli</taxon>
        <taxon>Lactobacillales</taxon>
        <taxon>Lactobacillaceae</taxon>
        <taxon>Convivina</taxon>
    </lineage>
</organism>
<evidence type="ECO:0000256" key="10">
    <source>
        <dbReference type="ARBA" id="ARBA00023136"/>
    </source>
</evidence>
<evidence type="ECO:0000256" key="4">
    <source>
        <dbReference type="ARBA" id="ARBA00022475"/>
    </source>
</evidence>
<feature type="transmembrane region" description="Helical" evidence="11">
    <location>
        <begin position="12"/>
        <end position="32"/>
    </location>
</feature>